<feature type="region of interest" description="Disordered" evidence="2">
    <location>
        <begin position="928"/>
        <end position="950"/>
    </location>
</feature>
<dbReference type="AlphaFoldDB" id="A0AA36IM87"/>
<name>A0AA36IM87_9DINO</name>
<evidence type="ECO:0000256" key="1">
    <source>
        <dbReference type="SAM" id="Coils"/>
    </source>
</evidence>
<dbReference type="EMBL" id="CAUJNA010001983">
    <property type="protein sequence ID" value="CAJ1389998.1"/>
    <property type="molecule type" value="Genomic_DNA"/>
</dbReference>
<feature type="chain" id="PRO_5041216017" description="Integrase catalytic domain-containing protein" evidence="3">
    <location>
        <begin position="27"/>
        <end position="950"/>
    </location>
</feature>
<dbReference type="GO" id="GO:0003676">
    <property type="term" value="F:nucleic acid binding"/>
    <property type="evidence" value="ECO:0007669"/>
    <property type="project" value="InterPro"/>
</dbReference>
<keyword evidence="1" id="KW-0175">Coiled coil</keyword>
<evidence type="ECO:0008006" key="6">
    <source>
        <dbReference type="Google" id="ProtNLM"/>
    </source>
</evidence>
<proteinExistence type="predicted"/>
<evidence type="ECO:0000313" key="4">
    <source>
        <dbReference type="EMBL" id="CAJ1389998.1"/>
    </source>
</evidence>
<evidence type="ECO:0000256" key="3">
    <source>
        <dbReference type="SAM" id="SignalP"/>
    </source>
</evidence>
<feature type="region of interest" description="Disordered" evidence="2">
    <location>
        <begin position="317"/>
        <end position="395"/>
    </location>
</feature>
<gene>
    <name evidence="4" type="ORF">EVOR1521_LOCUS15511</name>
</gene>
<feature type="coiled-coil region" evidence="1">
    <location>
        <begin position="884"/>
        <end position="914"/>
    </location>
</feature>
<reference evidence="4" key="1">
    <citation type="submission" date="2023-08" db="EMBL/GenBank/DDBJ databases">
        <authorList>
            <person name="Chen Y."/>
            <person name="Shah S."/>
            <person name="Dougan E. K."/>
            <person name="Thang M."/>
            <person name="Chan C."/>
        </authorList>
    </citation>
    <scope>NUCLEOTIDE SEQUENCE</scope>
</reference>
<keyword evidence="3" id="KW-0732">Signal</keyword>
<dbReference type="InterPro" id="IPR036397">
    <property type="entry name" value="RNaseH_sf"/>
</dbReference>
<accession>A0AA36IM87</accession>
<keyword evidence="5" id="KW-1185">Reference proteome</keyword>
<organism evidence="4 5">
    <name type="scientific">Effrenium voratum</name>
    <dbReference type="NCBI Taxonomy" id="2562239"/>
    <lineage>
        <taxon>Eukaryota</taxon>
        <taxon>Sar</taxon>
        <taxon>Alveolata</taxon>
        <taxon>Dinophyceae</taxon>
        <taxon>Suessiales</taxon>
        <taxon>Symbiodiniaceae</taxon>
        <taxon>Effrenium</taxon>
    </lineage>
</organism>
<feature type="signal peptide" evidence="3">
    <location>
        <begin position="1"/>
        <end position="26"/>
    </location>
</feature>
<sequence length="950" mass="107466">TPTTRRAKVPWLPILLLLGTIAESSGIDPSWTQEVINIGGPQFEFGGRWKVRRVEVQPAQVSCGLDDLGGLEKYRYKADYTEVKRIYLEIFAEVVKRTFIAMAEQLQQIREVLDGLTRSQEQNQWARNVKGPEVFKADTRESELKQWEDWKFTLENWVKAVDPEMYLDMKRVGQNAEEAIDWNELSDVRKVKSLRLFGVLASYLRGRALKLIKHTPEENGYEAWRLLLRDMQPSTRQRALALMTQLSRITFAPNKSIMEQLPAYEALVREYERVSSQEYPEDATADDGETTFESLKGRIEQYEAITTKWSTENVLGLPSQTTMEGPTPMDVDYIGGYQKGKKGKGKDGKGKYGKGKSKKGQSYNDFKGKGKSKDEKGKSKAKGKQEHQPGGRRLGQLSRFTAGIGYYRRWIYVRMIRLVTPPDMNETRMFDLTAGEDELLGMIQEVDDESYAVLMVKGENDGPYYDVVAEICSVEAEDNEHEEEWNTVEVCALEGFLGASFKELEKHQWKARMTFMKTKDGKWMQVENVSDYTELGNMAFRRFGPTEDPQRTITVVAPAKMKDYFEVDSEVPVAPFPTTFRELQSDELGWSDEEVGVGSEEMMREACLSTRAKEEVHRRDARKDVESTKTEVDDQYGTVLYIADHHTKAVHAVPVLSKGAPNLKLMVEELVRFGMQVAGGDPVIYQSDGERSTKQLLRAVQHCRANLGLETEIRISGVQQHASNGQAERTVQSVRRLANCLRYYAEEQAQVTILGNSHVYPWSFRHASWLINRTSFEVWSGRRYQGKICLFGESVMYRHLTAFKGKPRFGRGIWVGKSPWTDCHIVLTPGGAVESRTVKRIPDQFIGTDLVIVKGLPWNYSASGVLMKKTGPRRRTAVAADEAEEGEKIELDKAEEQIEEKKAKEASAERQAREAGMAVALGLATPGLFGGGQTPAKTEICGEEEGRGAR</sequence>
<protein>
    <recommendedName>
        <fullName evidence="6">Integrase catalytic domain-containing protein</fullName>
    </recommendedName>
</protein>
<evidence type="ECO:0000256" key="2">
    <source>
        <dbReference type="SAM" id="MobiDB-lite"/>
    </source>
</evidence>
<comment type="caution">
    <text evidence="4">The sequence shown here is derived from an EMBL/GenBank/DDBJ whole genome shotgun (WGS) entry which is preliminary data.</text>
</comment>
<dbReference type="Gene3D" id="3.30.420.10">
    <property type="entry name" value="Ribonuclease H-like superfamily/Ribonuclease H"/>
    <property type="match status" value="1"/>
</dbReference>
<feature type="non-terminal residue" evidence="4">
    <location>
        <position position="1"/>
    </location>
</feature>
<dbReference type="Proteomes" id="UP001178507">
    <property type="component" value="Unassembled WGS sequence"/>
</dbReference>
<evidence type="ECO:0000313" key="5">
    <source>
        <dbReference type="Proteomes" id="UP001178507"/>
    </source>
</evidence>
<feature type="compositionally biased region" description="Basic and acidic residues" evidence="2">
    <location>
        <begin position="366"/>
        <end position="389"/>
    </location>
</feature>